<dbReference type="InterPro" id="IPR030395">
    <property type="entry name" value="GP_PDE_dom"/>
</dbReference>
<organism evidence="2 3">
    <name type="scientific">Desulfosarcina widdelii</name>
    <dbReference type="NCBI Taxonomy" id="947919"/>
    <lineage>
        <taxon>Bacteria</taxon>
        <taxon>Pseudomonadati</taxon>
        <taxon>Thermodesulfobacteriota</taxon>
        <taxon>Desulfobacteria</taxon>
        <taxon>Desulfobacterales</taxon>
        <taxon>Desulfosarcinaceae</taxon>
        <taxon>Desulfosarcina</taxon>
    </lineage>
</organism>
<dbReference type="AlphaFoldDB" id="A0A5K7Z5I2"/>
<evidence type="ECO:0000313" key="3">
    <source>
        <dbReference type="Proteomes" id="UP000427769"/>
    </source>
</evidence>
<feature type="domain" description="GP-PDE" evidence="1">
    <location>
        <begin position="43"/>
        <end position="269"/>
    </location>
</feature>
<keyword evidence="3" id="KW-1185">Reference proteome</keyword>
<dbReference type="Proteomes" id="UP000427769">
    <property type="component" value="Chromosome"/>
</dbReference>
<proteinExistence type="predicted"/>
<dbReference type="OrthoDB" id="9787897at2"/>
<dbReference type="Gene3D" id="3.20.20.190">
    <property type="entry name" value="Phosphatidylinositol (PI) phosphodiesterase"/>
    <property type="match status" value="1"/>
</dbReference>
<dbReference type="PANTHER" id="PTHR46211">
    <property type="entry name" value="GLYCEROPHOSPHORYL DIESTER PHOSPHODIESTERASE"/>
    <property type="match status" value="1"/>
</dbReference>
<sequence>MNPKRHSTTGVAERLEKIFHWLAGAICRRWPRPAPPGALLERCRIVSHRGEQDNRGRLENTLAAFDAAAEAGVWGLEMDIRWTADRIPVVFHDPDTHRLYPSKITLASTPLDQLKDRFPLIPTLSEVVERFGGKRHLMLEIKAEPWSDSSVRARRFKRALSNLVPGKDFHLMGLHPELFDRFDFFPARTFVPIARVRMDRFSRLAAARGYAGVSGHYLLAGSSVVDRHHRIGQKVGTGFADSRRCLYREAARGVDWIFSNRAVDMQAICTGKNTDLF</sequence>
<evidence type="ECO:0000313" key="2">
    <source>
        <dbReference type="EMBL" id="BBO75173.1"/>
    </source>
</evidence>
<dbReference type="InterPro" id="IPR017946">
    <property type="entry name" value="PLC-like_Pdiesterase_TIM-brl"/>
</dbReference>
<dbReference type="PROSITE" id="PS51704">
    <property type="entry name" value="GP_PDE"/>
    <property type="match status" value="1"/>
</dbReference>
<dbReference type="EMBL" id="AP021875">
    <property type="protein sequence ID" value="BBO75173.1"/>
    <property type="molecule type" value="Genomic_DNA"/>
</dbReference>
<reference evidence="2 3" key="1">
    <citation type="submission" date="2019-11" db="EMBL/GenBank/DDBJ databases">
        <title>Comparative genomics of hydrocarbon-degrading Desulfosarcina strains.</title>
        <authorList>
            <person name="Watanabe M."/>
            <person name="Kojima H."/>
            <person name="Fukui M."/>
        </authorList>
    </citation>
    <scope>NUCLEOTIDE SEQUENCE [LARGE SCALE GENOMIC DNA]</scope>
    <source>
        <strain evidence="2 3">PP31</strain>
    </source>
</reference>
<dbReference type="GO" id="GO:0006629">
    <property type="term" value="P:lipid metabolic process"/>
    <property type="evidence" value="ECO:0007669"/>
    <property type="project" value="InterPro"/>
</dbReference>
<protein>
    <submittedName>
        <fullName evidence="2">Glycerophosphoryl diester phosphodiesterase</fullName>
    </submittedName>
</protein>
<accession>A0A5K7Z5I2</accession>
<dbReference type="GO" id="GO:0008081">
    <property type="term" value="F:phosphoric diester hydrolase activity"/>
    <property type="evidence" value="ECO:0007669"/>
    <property type="project" value="InterPro"/>
</dbReference>
<dbReference type="KEGG" id="dwd:DSCW_25900"/>
<dbReference type="Pfam" id="PF03009">
    <property type="entry name" value="GDPD"/>
    <property type="match status" value="1"/>
</dbReference>
<name>A0A5K7Z5I2_9BACT</name>
<dbReference type="RefSeq" id="WP_155304117.1">
    <property type="nucleotide sequence ID" value="NZ_AP021875.1"/>
</dbReference>
<gene>
    <name evidence="2" type="ORF">DSCW_25900</name>
</gene>
<dbReference type="PANTHER" id="PTHR46211:SF1">
    <property type="entry name" value="GLYCEROPHOSPHODIESTER PHOSPHODIESTERASE, CYTOPLASMIC"/>
    <property type="match status" value="1"/>
</dbReference>
<evidence type="ECO:0000259" key="1">
    <source>
        <dbReference type="PROSITE" id="PS51704"/>
    </source>
</evidence>
<dbReference type="SUPFAM" id="SSF51695">
    <property type="entry name" value="PLC-like phosphodiesterases"/>
    <property type="match status" value="1"/>
</dbReference>